<comment type="caution">
    <text evidence="2">The sequence shown here is derived from an EMBL/GenBank/DDBJ whole genome shotgun (WGS) entry which is preliminary data.</text>
</comment>
<evidence type="ECO:0000313" key="2">
    <source>
        <dbReference type="EMBL" id="NRT55785.1"/>
    </source>
</evidence>
<sequence>MNARPRSKTAATWLALLGGAFGLHRFLRHGLRDPWGWLHLLAMLAGLGGLLRLRVFGLDDASAAWMLPLGGLSVAAAALSAIVTGLTPDERWDVRHNAGRAGGTPPSGWGAVLGVIAALLVGATVLMSSLAFGLQRWFELQSGPEVSDQSTSVPR</sequence>
<protein>
    <recommendedName>
        <fullName evidence="4">TM2 domain-containing protein</fullName>
    </recommendedName>
</protein>
<evidence type="ECO:0008006" key="4">
    <source>
        <dbReference type="Google" id="ProtNLM"/>
    </source>
</evidence>
<gene>
    <name evidence="2" type="ORF">HNQ01_001515</name>
</gene>
<keyword evidence="1" id="KW-0472">Membrane</keyword>
<name>A0ABX2G0G8_9BURK</name>
<evidence type="ECO:0000313" key="3">
    <source>
        <dbReference type="Proteomes" id="UP001516061"/>
    </source>
</evidence>
<dbReference type="EMBL" id="JABSNM010000005">
    <property type="protein sequence ID" value="NRT55785.1"/>
    <property type="molecule type" value="Genomic_DNA"/>
</dbReference>
<feature type="transmembrane region" description="Helical" evidence="1">
    <location>
        <begin position="65"/>
        <end position="87"/>
    </location>
</feature>
<feature type="transmembrane region" description="Helical" evidence="1">
    <location>
        <begin position="35"/>
        <end position="53"/>
    </location>
</feature>
<keyword evidence="3" id="KW-1185">Reference proteome</keyword>
<accession>A0ABX2G0G8</accession>
<dbReference type="RefSeq" id="WP_353621662.1">
    <property type="nucleotide sequence ID" value="NZ_JABSNM010000005.1"/>
</dbReference>
<proteinExistence type="predicted"/>
<dbReference type="Proteomes" id="UP001516061">
    <property type="component" value="Unassembled WGS sequence"/>
</dbReference>
<keyword evidence="1" id="KW-0812">Transmembrane</keyword>
<feature type="transmembrane region" description="Helical" evidence="1">
    <location>
        <begin position="107"/>
        <end position="132"/>
    </location>
</feature>
<organism evidence="2 3">
    <name type="scientific">Sphaerotilus uruguayifluvii</name>
    <dbReference type="NCBI Taxonomy" id="2735897"/>
    <lineage>
        <taxon>Bacteria</taxon>
        <taxon>Pseudomonadati</taxon>
        <taxon>Pseudomonadota</taxon>
        <taxon>Betaproteobacteria</taxon>
        <taxon>Burkholderiales</taxon>
        <taxon>Sphaerotilaceae</taxon>
        <taxon>Sphaerotilus</taxon>
    </lineage>
</organism>
<evidence type="ECO:0000256" key="1">
    <source>
        <dbReference type="SAM" id="Phobius"/>
    </source>
</evidence>
<reference evidence="2 3" key="1">
    <citation type="submission" date="2020-05" db="EMBL/GenBank/DDBJ databases">
        <title>Genomic Encyclopedia of Type Strains, Phase IV (KMG-V): Genome sequencing to study the core and pangenomes of soil and plant-associated prokaryotes.</title>
        <authorList>
            <person name="Whitman W."/>
        </authorList>
    </citation>
    <scope>NUCLEOTIDE SEQUENCE [LARGE SCALE GENOMIC DNA]</scope>
    <source>
        <strain evidence="2 3">C29</strain>
    </source>
</reference>
<keyword evidence="1" id="KW-1133">Transmembrane helix</keyword>